<dbReference type="GeneID" id="36579349"/>
<gene>
    <name evidence="2" type="ORF">K444DRAFT_235364</name>
</gene>
<reference evidence="2 3" key="1">
    <citation type="submission" date="2016-04" db="EMBL/GenBank/DDBJ databases">
        <title>A degradative enzymes factory behind the ericoid mycorrhizal symbiosis.</title>
        <authorList>
            <consortium name="DOE Joint Genome Institute"/>
            <person name="Martino E."/>
            <person name="Morin E."/>
            <person name="Grelet G."/>
            <person name="Kuo A."/>
            <person name="Kohler A."/>
            <person name="Daghino S."/>
            <person name="Barry K."/>
            <person name="Choi C."/>
            <person name="Cichocki N."/>
            <person name="Clum A."/>
            <person name="Copeland A."/>
            <person name="Hainaut M."/>
            <person name="Haridas S."/>
            <person name="Labutti K."/>
            <person name="Lindquist E."/>
            <person name="Lipzen A."/>
            <person name="Khouja H.-R."/>
            <person name="Murat C."/>
            <person name="Ohm R."/>
            <person name="Olson A."/>
            <person name="Spatafora J."/>
            <person name="Veneault-Fourrey C."/>
            <person name="Henrissat B."/>
            <person name="Grigoriev I."/>
            <person name="Martin F."/>
            <person name="Perotto S."/>
        </authorList>
    </citation>
    <scope>NUCLEOTIDE SEQUENCE [LARGE SCALE GENOMIC DNA]</scope>
    <source>
        <strain evidence="2 3">E</strain>
    </source>
</reference>
<evidence type="ECO:0000259" key="1">
    <source>
        <dbReference type="PROSITE" id="PS50835"/>
    </source>
</evidence>
<dbReference type="AlphaFoldDB" id="A0A2J6SLH2"/>
<proteinExistence type="predicted"/>
<dbReference type="Proteomes" id="UP000235371">
    <property type="component" value="Unassembled WGS sequence"/>
</dbReference>
<accession>A0A2J6SLH2</accession>
<dbReference type="EMBL" id="KZ613912">
    <property type="protein sequence ID" value="PMD51622.1"/>
    <property type="molecule type" value="Genomic_DNA"/>
</dbReference>
<dbReference type="PROSITE" id="PS50835">
    <property type="entry name" value="IG_LIKE"/>
    <property type="match status" value="1"/>
</dbReference>
<name>A0A2J6SLH2_9HELO</name>
<sequence length="84" mass="8852">MKAASALAHHILTPPPSSLYPHPSASLQPYNSTTSSLFVQMGSSSSPRSLGCAATSTALKHTISVPWAWDRNKARTVSHHSSPG</sequence>
<evidence type="ECO:0000313" key="3">
    <source>
        <dbReference type="Proteomes" id="UP000235371"/>
    </source>
</evidence>
<feature type="domain" description="Ig-like" evidence="1">
    <location>
        <begin position="23"/>
        <end position="84"/>
    </location>
</feature>
<organism evidence="2 3">
    <name type="scientific">Hyaloscypha bicolor E</name>
    <dbReference type="NCBI Taxonomy" id="1095630"/>
    <lineage>
        <taxon>Eukaryota</taxon>
        <taxon>Fungi</taxon>
        <taxon>Dikarya</taxon>
        <taxon>Ascomycota</taxon>
        <taxon>Pezizomycotina</taxon>
        <taxon>Leotiomycetes</taxon>
        <taxon>Helotiales</taxon>
        <taxon>Hyaloscyphaceae</taxon>
        <taxon>Hyaloscypha</taxon>
        <taxon>Hyaloscypha bicolor</taxon>
    </lineage>
</organism>
<keyword evidence="3" id="KW-1185">Reference proteome</keyword>
<evidence type="ECO:0000313" key="2">
    <source>
        <dbReference type="EMBL" id="PMD51622.1"/>
    </source>
</evidence>
<dbReference type="RefSeq" id="XP_024728526.1">
    <property type="nucleotide sequence ID" value="XM_024871267.1"/>
</dbReference>
<protein>
    <recommendedName>
        <fullName evidence="1">Ig-like domain-containing protein</fullName>
    </recommendedName>
</protein>
<dbReference type="InterPro" id="IPR007110">
    <property type="entry name" value="Ig-like_dom"/>
</dbReference>
<dbReference type="InParanoid" id="A0A2J6SLH2"/>